<keyword evidence="3 5" id="KW-0378">Hydrolase</keyword>
<organism evidence="6 7">
    <name type="scientific">Magnetococcus marinus (strain ATCC BAA-1437 / JCM 17883 / MC-1)</name>
    <dbReference type="NCBI Taxonomy" id="156889"/>
    <lineage>
        <taxon>Bacteria</taxon>
        <taxon>Pseudomonadati</taxon>
        <taxon>Pseudomonadota</taxon>
        <taxon>Magnetococcia</taxon>
        <taxon>Magnetococcales</taxon>
        <taxon>Magnetococcaceae</taxon>
        <taxon>Magnetococcus</taxon>
    </lineage>
</organism>
<feature type="binding site" evidence="4">
    <location>
        <position position="135"/>
    </location>
    <ligand>
        <name>Mn(2+)</name>
        <dbReference type="ChEBI" id="CHEBI:29035"/>
        <label>1</label>
    </ligand>
</feature>
<dbReference type="InterPro" id="IPR023696">
    <property type="entry name" value="Ureohydrolase_dom_sf"/>
</dbReference>
<dbReference type="AlphaFoldDB" id="A0LDK6"/>
<dbReference type="STRING" id="156889.Mmc1_3564"/>
<dbReference type="Pfam" id="PF00491">
    <property type="entry name" value="Arginase"/>
    <property type="match status" value="1"/>
</dbReference>
<feature type="binding site" evidence="4">
    <location>
        <position position="137"/>
    </location>
    <ligand>
        <name>Mn(2+)</name>
        <dbReference type="ChEBI" id="CHEBI:29035"/>
        <label>1</label>
    </ligand>
</feature>
<dbReference type="eggNOG" id="COG0010">
    <property type="taxonomic scope" value="Bacteria"/>
</dbReference>
<name>A0LDK6_MAGMM</name>
<accession>A0LDK6</accession>
<dbReference type="SUPFAM" id="SSF52768">
    <property type="entry name" value="Arginase/deacetylase"/>
    <property type="match status" value="1"/>
</dbReference>
<dbReference type="Gene3D" id="3.40.800.10">
    <property type="entry name" value="Ureohydrolase domain"/>
    <property type="match status" value="1"/>
</dbReference>
<feature type="binding site" evidence="4">
    <location>
        <position position="226"/>
    </location>
    <ligand>
        <name>Mn(2+)</name>
        <dbReference type="ChEBI" id="CHEBI:29035"/>
        <label>1</label>
    </ligand>
</feature>
<dbReference type="CDD" id="cd11593">
    <property type="entry name" value="Agmatinase-like_2"/>
    <property type="match status" value="1"/>
</dbReference>
<comment type="similarity">
    <text evidence="1">Belongs to the arginase family. Agmatinase subfamily.</text>
</comment>
<dbReference type="KEGG" id="mgm:Mmc1_3564"/>
<evidence type="ECO:0000256" key="1">
    <source>
        <dbReference type="ARBA" id="ARBA00009227"/>
    </source>
</evidence>
<keyword evidence="7" id="KW-1185">Reference proteome</keyword>
<gene>
    <name evidence="6" type="ordered locus">Mmc1_3564</name>
</gene>
<dbReference type="GO" id="GO:0033389">
    <property type="term" value="P:putrescine biosynthetic process from arginine, via agmatine"/>
    <property type="evidence" value="ECO:0007669"/>
    <property type="project" value="TreeGrafter"/>
</dbReference>
<feature type="binding site" evidence="4">
    <location>
        <position position="139"/>
    </location>
    <ligand>
        <name>Mn(2+)</name>
        <dbReference type="ChEBI" id="CHEBI:29035"/>
        <label>1</label>
    </ligand>
</feature>
<feature type="binding site" evidence="4">
    <location>
        <position position="111"/>
    </location>
    <ligand>
        <name>Mn(2+)</name>
        <dbReference type="ChEBI" id="CHEBI:29035"/>
        <label>1</label>
    </ligand>
</feature>
<dbReference type="PROSITE" id="PS01053">
    <property type="entry name" value="ARGINASE_1"/>
    <property type="match status" value="1"/>
</dbReference>
<dbReference type="InterPro" id="IPR020855">
    <property type="entry name" value="Ureohydrolase_Mn_BS"/>
</dbReference>
<dbReference type="PRINTS" id="PR00116">
    <property type="entry name" value="ARGINASE"/>
</dbReference>
<evidence type="ECO:0000256" key="2">
    <source>
        <dbReference type="ARBA" id="ARBA00022723"/>
    </source>
</evidence>
<dbReference type="InterPro" id="IPR006035">
    <property type="entry name" value="Ureohydrolase"/>
</dbReference>
<sequence>MPNIPYPSFGETPPATLEEARVVILPLPYEGTVSYGTGTSQGPRAILEASKQLEVWDELHGREILPELPTHTLQPPSLENLNPEQVVQRIYATTLPHLQAGRMVVGLGGEHSVTEGVIKAYQTIHGNDFTVVQIDAHADLRNSYHDTPHSHACIMRRVWDMGLNAVQLGIRSISREEIRHVRYNGLNERIFWARDIVRWHRQNNTQWLDRMGALLKPKVFLTIDLDGFDPSVVPGTGTPEPGGLDWYMVGEIIDRITAQCEIIGFDITELAPIPNQQASEFLAARLVQRILGYIKP</sequence>
<feature type="binding site" evidence="4">
    <location>
        <position position="224"/>
    </location>
    <ligand>
        <name>Mn(2+)</name>
        <dbReference type="ChEBI" id="CHEBI:29035"/>
        <label>1</label>
    </ligand>
</feature>
<evidence type="ECO:0000256" key="5">
    <source>
        <dbReference type="RuleBase" id="RU003684"/>
    </source>
</evidence>
<evidence type="ECO:0000313" key="7">
    <source>
        <dbReference type="Proteomes" id="UP000002586"/>
    </source>
</evidence>
<dbReference type="NCBIfam" id="TIGR01230">
    <property type="entry name" value="agmatinase"/>
    <property type="match status" value="1"/>
</dbReference>
<protein>
    <submittedName>
        <fullName evidence="6">Putative agmatinase</fullName>
    </submittedName>
</protein>
<dbReference type="PROSITE" id="PS51409">
    <property type="entry name" value="ARGINASE_2"/>
    <property type="match status" value="1"/>
</dbReference>
<keyword evidence="2 4" id="KW-0479">Metal-binding</keyword>
<dbReference type="HOGENOM" id="CLU_039478_0_2_5"/>
<proteinExistence type="inferred from homology"/>
<dbReference type="EMBL" id="CP000471">
    <property type="protein sequence ID" value="ABK46049.1"/>
    <property type="molecule type" value="Genomic_DNA"/>
</dbReference>
<dbReference type="GO" id="GO:0046872">
    <property type="term" value="F:metal ion binding"/>
    <property type="evidence" value="ECO:0007669"/>
    <property type="project" value="UniProtKB-KW"/>
</dbReference>
<dbReference type="PANTHER" id="PTHR11358:SF26">
    <property type="entry name" value="GUANIDINO ACID HYDROLASE, MITOCHONDRIAL"/>
    <property type="match status" value="1"/>
</dbReference>
<dbReference type="InterPro" id="IPR005925">
    <property type="entry name" value="Agmatinase-rel"/>
</dbReference>
<dbReference type="PIRSF" id="PIRSF036979">
    <property type="entry name" value="Arginase"/>
    <property type="match status" value="1"/>
</dbReference>
<keyword evidence="4" id="KW-0464">Manganese</keyword>
<evidence type="ECO:0000313" key="6">
    <source>
        <dbReference type="EMBL" id="ABK46049.1"/>
    </source>
</evidence>
<dbReference type="OrthoDB" id="9788689at2"/>
<reference evidence="6 7" key="2">
    <citation type="journal article" date="2012" name="Int. J. Syst. Evol. Microbiol.">
        <title>Magnetococcus marinus gen. nov., sp. nov., a marine, magnetotactic bacterium that represents a novel lineage (Magnetococcaceae fam. nov.; Magnetococcales ord. nov.) at the base of the Alphaproteobacteria.</title>
        <authorList>
            <person name="Bazylinski D.A."/>
            <person name="Williams T.J."/>
            <person name="Lefevre C.T."/>
            <person name="Berg R.J."/>
            <person name="Zhang C.L."/>
            <person name="Bowser S.S."/>
            <person name="Dean A.J."/>
            <person name="Beveridge T.J."/>
        </authorList>
    </citation>
    <scope>NUCLEOTIDE SEQUENCE [LARGE SCALE GENOMIC DNA]</scope>
    <source>
        <strain evidence="7">ATCC BAA-1437 / JCM 17883 / MC-1</strain>
    </source>
</reference>
<evidence type="ECO:0000256" key="4">
    <source>
        <dbReference type="PIRSR" id="PIRSR036979-1"/>
    </source>
</evidence>
<dbReference type="RefSeq" id="WP_011715105.1">
    <property type="nucleotide sequence ID" value="NC_008576.1"/>
</dbReference>
<evidence type="ECO:0000256" key="3">
    <source>
        <dbReference type="ARBA" id="ARBA00022801"/>
    </source>
</evidence>
<dbReference type="GO" id="GO:0008783">
    <property type="term" value="F:agmatinase activity"/>
    <property type="evidence" value="ECO:0007669"/>
    <property type="project" value="TreeGrafter"/>
</dbReference>
<reference evidence="7" key="1">
    <citation type="journal article" date="2009" name="Appl. Environ. Microbiol.">
        <title>Complete genome sequence of the chemolithoautotrophic marine magnetotactic coccus strain MC-1.</title>
        <authorList>
            <person name="Schubbe S."/>
            <person name="Williams T.J."/>
            <person name="Xie G."/>
            <person name="Kiss H.E."/>
            <person name="Brettin T.S."/>
            <person name="Martinez D."/>
            <person name="Ross C.A."/>
            <person name="Schuler D."/>
            <person name="Cox B.L."/>
            <person name="Nealson K.H."/>
            <person name="Bazylinski D.A."/>
        </authorList>
    </citation>
    <scope>NUCLEOTIDE SEQUENCE [LARGE SCALE GENOMIC DNA]</scope>
    <source>
        <strain evidence="7">ATCC BAA-1437 / JCM 17883 / MC-1</strain>
    </source>
</reference>
<dbReference type="Proteomes" id="UP000002586">
    <property type="component" value="Chromosome"/>
</dbReference>
<comment type="cofactor">
    <cofactor evidence="4">
        <name>Mn(2+)</name>
        <dbReference type="ChEBI" id="CHEBI:29035"/>
    </cofactor>
    <text evidence="4">Binds 2 manganese ions per subunit.</text>
</comment>
<dbReference type="PANTHER" id="PTHR11358">
    <property type="entry name" value="ARGINASE/AGMATINASE"/>
    <property type="match status" value="1"/>
</dbReference>